<proteinExistence type="predicted"/>
<evidence type="ECO:0000313" key="2">
    <source>
        <dbReference type="Proteomes" id="UP001186974"/>
    </source>
</evidence>
<evidence type="ECO:0000313" key="1">
    <source>
        <dbReference type="EMBL" id="KAK3065247.1"/>
    </source>
</evidence>
<gene>
    <name evidence="1" type="ORF">LTS18_004878</name>
</gene>
<protein>
    <submittedName>
        <fullName evidence="1">Uncharacterized protein</fullName>
    </submittedName>
</protein>
<sequence length="305" mass="34388">MAVGTLQYQPEYAPESQRLQQPYQQYGSNMMYSVPQQQPAAPQSPYEPVQQYQQPRQSAAIEILSSQFGVPQSYYNVPGEGGPTSAPIGMGAQPSQYPPLSYTTQSPVGHDSIATAYSSGMQDPTQGSQGAYSQQGYLQQSPSELDHAWATYQAELRRTFECVRDGRLSEGGELLIKISDWLLPNAENLGLVRDDEEKHAERLKLWEEFNMCWLSVLQKQREMTQEMLETGQRPQPPRSIIDARYLEDMGKDLIRLCDVMEKHGLVDYQMGVWEEEIESLLEKCLDLLGESTTNPPPASSSARRR</sequence>
<comment type="caution">
    <text evidence="1">The sequence shown here is derived from an EMBL/GenBank/DDBJ whole genome shotgun (WGS) entry which is preliminary data.</text>
</comment>
<keyword evidence="2" id="KW-1185">Reference proteome</keyword>
<accession>A0ACC3DCU4</accession>
<reference evidence="1" key="1">
    <citation type="submission" date="2024-09" db="EMBL/GenBank/DDBJ databases">
        <title>Black Yeasts Isolated from many extreme environments.</title>
        <authorList>
            <person name="Coleine C."/>
            <person name="Stajich J.E."/>
            <person name="Selbmann L."/>
        </authorList>
    </citation>
    <scope>NUCLEOTIDE SEQUENCE</scope>
    <source>
        <strain evidence="1">CCFEE 5737</strain>
    </source>
</reference>
<name>A0ACC3DCU4_9PEZI</name>
<dbReference type="EMBL" id="JAWDJW010006345">
    <property type="protein sequence ID" value="KAK3065247.1"/>
    <property type="molecule type" value="Genomic_DNA"/>
</dbReference>
<organism evidence="1 2">
    <name type="scientific">Coniosporium uncinatum</name>
    <dbReference type="NCBI Taxonomy" id="93489"/>
    <lineage>
        <taxon>Eukaryota</taxon>
        <taxon>Fungi</taxon>
        <taxon>Dikarya</taxon>
        <taxon>Ascomycota</taxon>
        <taxon>Pezizomycotina</taxon>
        <taxon>Dothideomycetes</taxon>
        <taxon>Dothideomycetes incertae sedis</taxon>
        <taxon>Coniosporium</taxon>
    </lineage>
</organism>
<dbReference type="Proteomes" id="UP001186974">
    <property type="component" value="Unassembled WGS sequence"/>
</dbReference>